<keyword evidence="1" id="KW-0812">Transmembrane</keyword>
<dbReference type="Proteomes" id="UP000250223">
    <property type="component" value="Unassembled WGS sequence"/>
</dbReference>
<dbReference type="RefSeq" id="WP_111921084.1">
    <property type="nucleotide sequence ID" value="NZ_JAKNIC010000050.1"/>
</dbReference>
<dbReference type="AlphaFoldDB" id="A0A2X2VX19"/>
<feature type="transmembrane region" description="Helical" evidence="1">
    <location>
        <begin position="34"/>
        <end position="52"/>
    </location>
</feature>
<gene>
    <name evidence="2" type="ORF">NCTC13028_00229</name>
</gene>
<keyword evidence="1" id="KW-1133">Transmembrane helix</keyword>
<evidence type="ECO:0000313" key="3">
    <source>
        <dbReference type="Proteomes" id="UP000250223"/>
    </source>
</evidence>
<proteinExistence type="predicted"/>
<keyword evidence="1" id="KW-0472">Membrane</keyword>
<name>A0A2X2VX19_CLOCO</name>
<dbReference type="EMBL" id="UAWC01000001">
    <property type="protein sequence ID" value="SQB33238.1"/>
    <property type="molecule type" value="Genomic_DNA"/>
</dbReference>
<feature type="transmembrane region" description="Helical" evidence="1">
    <location>
        <begin position="6"/>
        <end position="22"/>
    </location>
</feature>
<feature type="transmembrane region" description="Helical" evidence="1">
    <location>
        <begin position="58"/>
        <end position="74"/>
    </location>
</feature>
<reference evidence="2 3" key="1">
    <citation type="submission" date="2018-06" db="EMBL/GenBank/DDBJ databases">
        <authorList>
            <consortium name="Pathogen Informatics"/>
            <person name="Doyle S."/>
        </authorList>
    </citation>
    <scope>NUCLEOTIDE SEQUENCE [LARGE SCALE GENOMIC DNA]</scope>
    <source>
        <strain evidence="2 3">NCTC13028</strain>
    </source>
</reference>
<sequence>MDFLNILIPILFILIILKQLKYMKELIIPTRKTYMEIITMIFSVIVFMYIMYAYANTWIHYVIGVLGTFVWWFYGTNFSF</sequence>
<organism evidence="2 3">
    <name type="scientific">Clostridium cochlearium</name>
    <dbReference type="NCBI Taxonomy" id="1494"/>
    <lineage>
        <taxon>Bacteria</taxon>
        <taxon>Bacillati</taxon>
        <taxon>Bacillota</taxon>
        <taxon>Clostridia</taxon>
        <taxon>Eubacteriales</taxon>
        <taxon>Clostridiaceae</taxon>
        <taxon>Clostridium</taxon>
    </lineage>
</organism>
<evidence type="ECO:0000256" key="1">
    <source>
        <dbReference type="SAM" id="Phobius"/>
    </source>
</evidence>
<protein>
    <submittedName>
        <fullName evidence="2">Uncharacterized protein</fullName>
    </submittedName>
</protein>
<evidence type="ECO:0000313" key="2">
    <source>
        <dbReference type="EMBL" id="SQB33238.1"/>
    </source>
</evidence>
<accession>A0A2X2VX19</accession>